<dbReference type="Proteomes" id="UP000375525">
    <property type="component" value="Unassembled WGS sequence"/>
</dbReference>
<evidence type="ECO:0000256" key="1">
    <source>
        <dbReference type="ARBA" id="ARBA00001917"/>
    </source>
</evidence>
<evidence type="ECO:0000256" key="2">
    <source>
        <dbReference type="ARBA" id="ARBA00022643"/>
    </source>
</evidence>
<feature type="domain" description="NADPH-dependent FMN reductase-like" evidence="3">
    <location>
        <begin position="5"/>
        <end position="147"/>
    </location>
</feature>
<dbReference type="GO" id="GO:0010181">
    <property type="term" value="F:FMN binding"/>
    <property type="evidence" value="ECO:0007669"/>
    <property type="project" value="TreeGrafter"/>
</dbReference>
<dbReference type="OrthoDB" id="9812295at2"/>
<dbReference type="InterPro" id="IPR029039">
    <property type="entry name" value="Flavoprotein-like_sf"/>
</dbReference>
<protein>
    <submittedName>
        <fullName evidence="4">NAD(P)H-dependent FMN reductase</fullName>
        <ecNumber evidence="4">1.-.-.-</ecNumber>
    </submittedName>
</protein>
<proteinExistence type="predicted"/>
<reference evidence="4 5" key="1">
    <citation type="submission" date="2019-09" db="EMBL/GenBank/DDBJ databases">
        <authorList>
            <person name="Chandra G."/>
            <person name="Truman W A."/>
        </authorList>
    </citation>
    <scope>NUCLEOTIDE SEQUENCE [LARGE SCALE GENOMIC DNA]</scope>
    <source>
        <strain evidence="4">PS880</strain>
    </source>
</reference>
<organism evidence="4 5">
    <name type="scientific">Pseudomonas fluorescens</name>
    <dbReference type="NCBI Taxonomy" id="294"/>
    <lineage>
        <taxon>Bacteria</taxon>
        <taxon>Pseudomonadati</taxon>
        <taxon>Pseudomonadota</taxon>
        <taxon>Gammaproteobacteria</taxon>
        <taxon>Pseudomonadales</taxon>
        <taxon>Pseudomonadaceae</taxon>
        <taxon>Pseudomonas</taxon>
    </lineage>
</organism>
<dbReference type="PANTHER" id="PTHR30543:SF21">
    <property type="entry name" value="NAD(P)H-DEPENDENT FMN REDUCTASE LOT6"/>
    <property type="match status" value="1"/>
</dbReference>
<dbReference type="Gene3D" id="3.40.50.360">
    <property type="match status" value="1"/>
</dbReference>
<evidence type="ECO:0000313" key="4">
    <source>
        <dbReference type="EMBL" id="VVP44100.1"/>
    </source>
</evidence>
<dbReference type="InterPro" id="IPR050712">
    <property type="entry name" value="NAD(P)H-dep_reductase"/>
</dbReference>
<dbReference type="Pfam" id="PF03358">
    <property type="entry name" value="FMN_red"/>
    <property type="match status" value="1"/>
</dbReference>
<accession>A0A5E7P5L7</accession>
<dbReference type="InterPro" id="IPR005025">
    <property type="entry name" value="FMN_Rdtase-like_dom"/>
</dbReference>
<dbReference type="PANTHER" id="PTHR30543">
    <property type="entry name" value="CHROMATE REDUCTASE"/>
    <property type="match status" value="1"/>
</dbReference>
<evidence type="ECO:0000259" key="3">
    <source>
        <dbReference type="Pfam" id="PF03358"/>
    </source>
</evidence>
<evidence type="ECO:0000313" key="5">
    <source>
        <dbReference type="Proteomes" id="UP000375525"/>
    </source>
</evidence>
<keyword evidence="4" id="KW-0560">Oxidoreductase</keyword>
<dbReference type="RefSeq" id="WP_150781888.1">
    <property type="nucleotide sequence ID" value="NZ_CABVIH010000029.1"/>
</dbReference>
<dbReference type="EMBL" id="CABVIH010000029">
    <property type="protein sequence ID" value="VVP44100.1"/>
    <property type="molecule type" value="Genomic_DNA"/>
</dbReference>
<dbReference type="GO" id="GO:0005829">
    <property type="term" value="C:cytosol"/>
    <property type="evidence" value="ECO:0007669"/>
    <property type="project" value="TreeGrafter"/>
</dbReference>
<keyword evidence="2" id="KW-0288">FMN</keyword>
<dbReference type="EC" id="1.-.-.-" evidence="4"/>
<dbReference type="GO" id="GO:0016655">
    <property type="term" value="F:oxidoreductase activity, acting on NAD(P)H, quinone or similar compound as acceptor"/>
    <property type="evidence" value="ECO:0007669"/>
    <property type="project" value="UniProtKB-ARBA"/>
</dbReference>
<keyword evidence="2" id="KW-0285">Flavoprotein</keyword>
<comment type="cofactor">
    <cofactor evidence="1">
        <name>FMN</name>
        <dbReference type="ChEBI" id="CHEBI:58210"/>
    </cofactor>
</comment>
<dbReference type="SUPFAM" id="SSF52218">
    <property type="entry name" value="Flavoproteins"/>
    <property type="match status" value="1"/>
</dbReference>
<name>A0A5E7P5L7_PSEFL</name>
<sequence>MKNLQILGICGSLRRQSYNRSGLLAAAENMPSHMRMVEGSLRGIPVYDGDVEEQGIPAEVLRLAEEIRCADALLIASPEYNFSISGTLKNAIDWLSRTTPQPFKNKPVALLSVTPGPVGGARQQYELRKVLGCLEAIVLPRPEIFIGLCAQRFDADGRLVDETTRGLLGGQMHALNEWITQVTPRDR</sequence>
<gene>
    <name evidence="4" type="ORF">PS880_05001</name>
</gene>
<dbReference type="AlphaFoldDB" id="A0A5E7P5L7"/>